<dbReference type="InterPro" id="IPR003593">
    <property type="entry name" value="AAA+_ATPase"/>
</dbReference>
<accession>A0A0L0M702</accession>
<dbReference type="InterPro" id="IPR017871">
    <property type="entry name" value="ABC_transporter-like_CS"/>
</dbReference>
<dbReference type="InterPro" id="IPR050107">
    <property type="entry name" value="ABC_carbohydrate_import_ATPase"/>
</dbReference>
<dbReference type="CDD" id="cd03216">
    <property type="entry name" value="ABC_Carb_Monos_I"/>
    <property type="match status" value="1"/>
</dbReference>
<dbReference type="PANTHER" id="PTHR43790:SF9">
    <property type="entry name" value="GALACTOFURANOSE TRANSPORTER ATP-BINDING PROTEIN YTFR"/>
    <property type="match status" value="1"/>
</dbReference>
<evidence type="ECO:0000256" key="1">
    <source>
        <dbReference type="ARBA" id="ARBA00022448"/>
    </source>
</evidence>
<evidence type="ECO:0000313" key="9">
    <source>
        <dbReference type="EMBL" id="KND58447.1"/>
    </source>
</evidence>
<evidence type="ECO:0000256" key="5">
    <source>
        <dbReference type="ARBA" id="ARBA00022737"/>
    </source>
</evidence>
<feature type="domain" description="ABC transporter" evidence="8">
    <location>
        <begin position="253"/>
        <end position="493"/>
    </location>
</feature>
<keyword evidence="2" id="KW-1003">Cell membrane</keyword>
<keyword evidence="10" id="KW-1185">Reference proteome</keyword>
<feature type="domain" description="ABC transporter" evidence="8">
    <location>
        <begin position="3"/>
        <end position="238"/>
    </location>
</feature>
<keyword evidence="7 9" id="KW-0067">ATP-binding</keyword>
<dbReference type="SMART" id="SM00382">
    <property type="entry name" value="AAA"/>
    <property type="match status" value="2"/>
</dbReference>
<proteinExistence type="predicted"/>
<organism evidence="9 10">
    <name type="scientific">Candidatus Burkholderia verschuerenii</name>
    <dbReference type="NCBI Taxonomy" id="242163"/>
    <lineage>
        <taxon>Bacteria</taxon>
        <taxon>Pseudomonadati</taxon>
        <taxon>Pseudomonadota</taxon>
        <taxon>Betaproteobacteria</taxon>
        <taxon>Burkholderiales</taxon>
        <taxon>Burkholderiaceae</taxon>
        <taxon>Burkholderia</taxon>
    </lineage>
</organism>
<evidence type="ECO:0000256" key="6">
    <source>
        <dbReference type="ARBA" id="ARBA00022741"/>
    </source>
</evidence>
<dbReference type="Gene3D" id="3.40.50.300">
    <property type="entry name" value="P-loop containing nucleotide triphosphate hydrolases"/>
    <property type="match status" value="2"/>
</dbReference>
<evidence type="ECO:0000256" key="4">
    <source>
        <dbReference type="ARBA" id="ARBA00022597"/>
    </source>
</evidence>
<evidence type="ECO:0000256" key="3">
    <source>
        <dbReference type="ARBA" id="ARBA00022519"/>
    </source>
</evidence>
<gene>
    <name evidence="9" type="ORF">BVER_03468c</name>
</gene>
<dbReference type="AlphaFoldDB" id="A0A0L0M702"/>
<dbReference type="InterPro" id="IPR027417">
    <property type="entry name" value="P-loop_NTPase"/>
</dbReference>
<dbReference type="PATRIC" id="fig|242163.4.peg.2281"/>
<dbReference type="PROSITE" id="PS50893">
    <property type="entry name" value="ABC_TRANSPORTER_2"/>
    <property type="match status" value="2"/>
</dbReference>
<keyword evidence="4" id="KW-0762">Sugar transport</keyword>
<dbReference type="CDD" id="cd03215">
    <property type="entry name" value="ABC_Carb_Monos_II"/>
    <property type="match status" value="1"/>
</dbReference>
<keyword evidence="5" id="KW-0677">Repeat</keyword>
<comment type="caution">
    <text evidence="9">The sequence shown here is derived from an EMBL/GenBank/DDBJ whole genome shotgun (WGS) entry which is preliminary data.</text>
</comment>
<reference evidence="10" key="1">
    <citation type="submission" date="2015-06" db="EMBL/GenBank/DDBJ databases">
        <title>Comparative genomics of Burkholderia leaf nodule symbionts.</title>
        <authorList>
            <person name="Carlier A."/>
            <person name="Eberl L."/>
            <person name="Pinto-Carbo M."/>
        </authorList>
    </citation>
    <scope>NUCLEOTIDE SEQUENCE [LARGE SCALE GENOMIC DNA]</scope>
    <source>
        <strain evidence="10">UZHbot4</strain>
    </source>
</reference>
<dbReference type="Proteomes" id="UP000036959">
    <property type="component" value="Unassembled WGS sequence"/>
</dbReference>
<keyword evidence="3" id="KW-0472">Membrane</keyword>
<dbReference type="GO" id="GO:0016887">
    <property type="term" value="F:ATP hydrolysis activity"/>
    <property type="evidence" value="ECO:0007669"/>
    <property type="project" value="InterPro"/>
</dbReference>
<name>A0A0L0M702_9BURK</name>
<evidence type="ECO:0000256" key="2">
    <source>
        <dbReference type="ARBA" id="ARBA00022475"/>
    </source>
</evidence>
<keyword evidence="3" id="KW-0997">Cell inner membrane</keyword>
<protein>
    <submittedName>
        <fullName evidence="9">Ribose ABC transport system, ATP-binding protein RbsA</fullName>
    </submittedName>
</protein>
<dbReference type="GO" id="GO:0005524">
    <property type="term" value="F:ATP binding"/>
    <property type="evidence" value="ECO:0007669"/>
    <property type="project" value="UniProtKB-KW"/>
</dbReference>
<evidence type="ECO:0000259" key="8">
    <source>
        <dbReference type="PROSITE" id="PS50893"/>
    </source>
</evidence>
<dbReference type="InterPro" id="IPR003439">
    <property type="entry name" value="ABC_transporter-like_ATP-bd"/>
</dbReference>
<dbReference type="EMBL" id="LFJJ01000182">
    <property type="protein sequence ID" value="KND58447.1"/>
    <property type="molecule type" value="Genomic_DNA"/>
</dbReference>
<dbReference type="PROSITE" id="PS00211">
    <property type="entry name" value="ABC_TRANSPORTER_1"/>
    <property type="match status" value="1"/>
</dbReference>
<dbReference type="OrthoDB" id="9776369at2"/>
<keyword evidence="1" id="KW-0813">Transport</keyword>
<evidence type="ECO:0000313" key="10">
    <source>
        <dbReference type="Proteomes" id="UP000036959"/>
    </source>
</evidence>
<sequence>MILSAKAISKTFSGNRALSQVDFDLNADEVHVLFGENGAGKSTLINILLGVLQPDDPGLTIDGVAITKLDPTRANDLGIAVVLQEFSLVPTMSVIDNLFLGRELKGTGFIDRRKMRQVATTRLSELGFRIDLNRRVSELSRAERQMVEIAKAIIRKPRILVLDEPTASLTDSEADHVLDIVQKLRASGVGIVYVSHRLREIQSLADRVSVLRNGVLVGTVTRAEGITEGRLVAMMTGRQIGSLFPVIDHAPGKPCLEIESICAGDGSFADVSLNVSAGEVVGIAGLVGCGKGSVGRAVFGLHATAKGRIRLNQQDIRPRSPRQMLRAGVCYFPSDRNAEGLAGIRSIAENCAIASLDLAKFGWIRQEHEQTVVRDAMKRLAVKPMDPSAAVASLSGGNRQKVMLARGLLRKTDVFIFDEPTVGIDVGAKIEVYQFIADLVARGAAVLLISSELSEVLALSRRIYVMHEGSIVRELQGENMTQENILEGFFGHRLQNDEREVA</sequence>
<evidence type="ECO:0000256" key="7">
    <source>
        <dbReference type="ARBA" id="ARBA00022840"/>
    </source>
</evidence>
<keyword evidence="6" id="KW-0547">Nucleotide-binding</keyword>
<dbReference type="PANTHER" id="PTHR43790">
    <property type="entry name" value="CARBOHYDRATE TRANSPORT ATP-BINDING PROTEIN MG119-RELATED"/>
    <property type="match status" value="1"/>
</dbReference>
<dbReference type="SUPFAM" id="SSF52540">
    <property type="entry name" value="P-loop containing nucleoside triphosphate hydrolases"/>
    <property type="match status" value="2"/>
</dbReference>
<dbReference type="Pfam" id="PF00005">
    <property type="entry name" value="ABC_tran"/>
    <property type="match status" value="2"/>
</dbReference>